<protein>
    <submittedName>
        <fullName evidence="1">Uncharacterized protein</fullName>
    </submittedName>
</protein>
<evidence type="ECO:0000313" key="1">
    <source>
        <dbReference type="EMBL" id="KIH59508.1"/>
    </source>
</evidence>
<organism evidence="1 2">
    <name type="scientific">Ancylostoma duodenale</name>
    <dbReference type="NCBI Taxonomy" id="51022"/>
    <lineage>
        <taxon>Eukaryota</taxon>
        <taxon>Metazoa</taxon>
        <taxon>Ecdysozoa</taxon>
        <taxon>Nematoda</taxon>
        <taxon>Chromadorea</taxon>
        <taxon>Rhabditida</taxon>
        <taxon>Rhabditina</taxon>
        <taxon>Rhabditomorpha</taxon>
        <taxon>Strongyloidea</taxon>
        <taxon>Ancylostomatidae</taxon>
        <taxon>Ancylostomatinae</taxon>
        <taxon>Ancylostoma</taxon>
    </lineage>
</organism>
<dbReference type="EMBL" id="KN731884">
    <property type="protein sequence ID" value="KIH59508.1"/>
    <property type="molecule type" value="Genomic_DNA"/>
</dbReference>
<dbReference type="OrthoDB" id="5872528at2759"/>
<feature type="non-terminal residue" evidence="1">
    <location>
        <position position="65"/>
    </location>
</feature>
<dbReference type="Gene3D" id="1.10.510.10">
    <property type="entry name" value="Transferase(Phosphotransferase) domain 1"/>
    <property type="match status" value="1"/>
</dbReference>
<name>A0A0C2CRQ5_9BILA</name>
<gene>
    <name evidence="1" type="ORF">ANCDUO_10254</name>
</gene>
<accession>A0A0C2CRQ5</accession>
<reference evidence="1 2" key="1">
    <citation type="submission" date="2013-12" db="EMBL/GenBank/DDBJ databases">
        <title>Draft genome of the parsitic nematode Ancylostoma duodenale.</title>
        <authorList>
            <person name="Mitreva M."/>
        </authorList>
    </citation>
    <scope>NUCLEOTIDE SEQUENCE [LARGE SCALE GENOMIC DNA]</scope>
    <source>
        <strain evidence="1 2">Zhejiang</strain>
    </source>
</reference>
<dbReference type="Proteomes" id="UP000054047">
    <property type="component" value="Unassembled WGS sequence"/>
</dbReference>
<dbReference type="AlphaFoldDB" id="A0A0C2CRQ5"/>
<evidence type="ECO:0000313" key="2">
    <source>
        <dbReference type="Proteomes" id="UP000054047"/>
    </source>
</evidence>
<proteinExistence type="predicted"/>
<keyword evidence="2" id="KW-1185">Reference proteome</keyword>
<sequence length="65" mass="7851">MNHVTAWNHLKRAGYKRKPDVWISHNAAFEGIKCVEELCKIMEYIDSLQYQDRVDYDYIYKLVKL</sequence>